<protein>
    <submittedName>
        <fullName evidence="1">Uncharacterized protein</fullName>
    </submittedName>
</protein>
<sequence>MADTTNNVHLLVLLHGMWGNPDHLAEMGRIYEELRGQEDSETGPAGERLHIIIPETNRESQTYDGIDWGGERVSQEVLKEVARLEEDGKKVTRFSVTGYSLGGLIARYLVGVLHQRKFFDTVEPVNFTTVATPHIGLVRYPTWRSNIFAFLGPRLLSRTGEQFYAVDKWSATGRPLLEVMADPERIFYQALTLFPHICFYANAVNDTTVPYPTAAVETEDIFADHTWNGMTIELDDKYKPIIKSYALPTSPPPDPPEVQTFSKEWWKKMQPQLPPIFPTKFPYNVLIFASLPVLFPTLMTFAVIRLTLDSRSSRSRIRLLESDESYHERLANVIGSLEKRVEDVMVDYLDDGSGFRAQDALWLRGPPARGLLSKF</sequence>
<accession>A0ACC1SCN9</accession>
<evidence type="ECO:0000313" key="1">
    <source>
        <dbReference type="EMBL" id="KAJ3536957.1"/>
    </source>
</evidence>
<proteinExistence type="predicted"/>
<name>A0ACC1SCN9_9APHY</name>
<dbReference type="EMBL" id="JANHOG010001446">
    <property type="protein sequence ID" value="KAJ3536957.1"/>
    <property type="molecule type" value="Genomic_DNA"/>
</dbReference>
<organism evidence="1 2">
    <name type="scientific">Phlebia brevispora</name>
    <dbReference type="NCBI Taxonomy" id="194682"/>
    <lineage>
        <taxon>Eukaryota</taxon>
        <taxon>Fungi</taxon>
        <taxon>Dikarya</taxon>
        <taxon>Basidiomycota</taxon>
        <taxon>Agaricomycotina</taxon>
        <taxon>Agaricomycetes</taxon>
        <taxon>Polyporales</taxon>
        <taxon>Meruliaceae</taxon>
        <taxon>Phlebia</taxon>
    </lineage>
</organism>
<comment type="caution">
    <text evidence="1">The sequence shown here is derived from an EMBL/GenBank/DDBJ whole genome shotgun (WGS) entry which is preliminary data.</text>
</comment>
<gene>
    <name evidence="1" type="ORF">NM688_g6764</name>
</gene>
<evidence type="ECO:0000313" key="2">
    <source>
        <dbReference type="Proteomes" id="UP001148662"/>
    </source>
</evidence>
<reference evidence="1" key="1">
    <citation type="submission" date="2022-07" db="EMBL/GenBank/DDBJ databases">
        <title>Genome Sequence of Phlebia brevispora.</title>
        <authorList>
            <person name="Buettner E."/>
        </authorList>
    </citation>
    <scope>NUCLEOTIDE SEQUENCE</scope>
    <source>
        <strain evidence="1">MPL23</strain>
    </source>
</reference>
<dbReference type="Proteomes" id="UP001148662">
    <property type="component" value="Unassembled WGS sequence"/>
</dbReference>
<keyword evidence="2" id="KW-1185">Reference proteome</keyword>